<gene>
    <name evidence="7" type="ORF">HOO65_060661</name>
</gene>
<name>A0ABR4MEY1_9PEZI</name>
<feature type="zinc finger region" description="C3H1-type" evidence="4">
    <location>
        <begin position="132"/>
        <end position="159"/>
    </location>
</feature>
<feature type="zinc finger region" description="C3H1-type" evidence="4">
    <location>
        <begin position="104"/>
        <end position="131"/>
    </location>
</feature>
<evidence type="ECO:0000256" key="2">
    <source>
        <dbReference type="ARBA" id="ARBA00022771"/>
    </source>
</evidence>
<dbReference type="InterPro" id="IPR000571">
    <property type="entry name" value="Znf_CCCH"/>
</dbReference>
<feature type="region of interest" description="Disordered" evidence="5">
    <location>
        <begin position="210"/>
        <end position="234"/>
    </location>
</feature>
<dbReference type="PANTHER" id="PTHR11224">
    <property type="entry name" value="MAKORIN-RELATED"/>
    <property type="match status" value="1"/>
</dbReference>
<feature type="region of interest" description="Disordered" evidence="5">
    <location>
        <begin position="1"/>
        <end position="105"/>
    </location>
</feature>
<dbReference type="SUPFAM" id="SSF90229">
    <property type="entry name" value="CCCH zinc finger"/>
    <property type="match status" value="1"/>
</dbReference>
<evidence type="ECO:0000256" key="5">
    <source>
        <dbReference type="SAM" id="MobiDB-lite"/>
    </source>
</evidence>
<keyword evidence="2 4" id="KW-0863">Zinc-finger</keyword>
<evidence type="ECO:0000313" key="8">
    <source>
        <dbReference type="Proteomes" id="UP001610728"/>
    </source>
</evidence>
<dbReference type="EMBL" id="JABSNW010000006">
    <property type="protein sequence ID" value="KAL2886831.1"/>
    <property type="molecule type" value="Genomic_DNA"/>
</dbReference>
<protein>
    <submittedName>
        <fullName evidence="7">Protein cps3</fullName>
    </submittedName>
</protein>
<accession>A0ABR4MEY1</accession>
<feature type="compositionally biased region" description="Low complexity" evidence="5">
    <location>
        <begin position="13"/>
        <end position="40"/>
    </location>
</feature>
<comment type="caution">
    <text evidence="7">The sequence shown here is derived from an EMBL/GenBank/DDBJ whole genome shotgun (WGS) entry which is preliminary data.</text>
</comment>
<feature type="domain" description="C3H1-type" evidence="6">
    <location>
        <begin position="132"/>
        <end position="159"/>
    </location>
</feature>
<reference evidence="7 8" key="1">
    <citation type="submission" date="2020-05" db="EMBL/GenBank/DDBJ databases">
        <title>Ceratocystis lukuohia genome.</title>
        <authorList>
            <person name="Harrington T.C."/>
            <person name="Kim K."/>
            <person name="Mayers C.G."/>
        </authorList>
    </citation>
    <scope>NUCLEOTIDE SEQUENCE [LARGE SCALE GENOMIC DNA]</scope>
    <source>
        <strain evidence="7 8">C4212</strain>
    </source>
</reference>
<evidence type="ECO:0000313" key="7">
    <source>
        <dbReference type="EMBL" id="KAL2886831.1"/>
    </source>
</evidence>
<dbReference type="RefSeq" id="XP_070858011.1">
    <property type="nucleotide sequence ID" value="XM_071003709.1"/>
</dbReference>
<feature type="region of interest" description="Disordered" evidence="5">
    <location>
        <begin position="547"/>
        <end position="569"/>
    </location>
</feature>
<keyword evidence="3 4" id="KW-0862">Zinc</keyword>
<dbReference type="Gene3D" id="4.10.1000.10">
    <property type="entry name" value="Zinc finger, CCCH-type"/>
    <property type="match status" value="1"/>
</dbReference>
<evidence type="ECO:0000256" key="4">
    <source>
        <dbReference type="PROSITE-ProRule" id="PRU00723"/>
    </source>
</evidence>
<feature type="region of interest" description="Disordered" evidence="5">
    <location>
        <begin position="687"/>
        <end position="706"/>
    </location>
</feature>
<evidence type="ECO:0000256" key="3">
    <source>
        <dbReference type="ARBA" id="ARBA00022833"/>
    </source>
</evidence>
<evidence type="ECO:0000259" key="6">
    <source>
        <dbReference type="PROSITE" id="PS50103"/>
    </source>
</evidence>
<dbReference type="InterPro" id="IPR045072">
    <property type="entry name" value="MKRN-like"/>
</dbReference>
<dbReference type="PANTHER" id="PTHR11224:SF10">
    <property type="entry name" value="IP09428P-RELATED"/>
    <property type="match status" value="1"/>
</dbReference>
<feature type="domain" description="C3H1-type" evidence="6">
    <location>
        <begin position="104"/>
        <end position="131"/>
    </location>
</feature>
<sequence length="706" mass="73295">MPVGKTTDRTPRSGSSASANASAKGEKSNSSSASSPMPAAGHRNISNSNMTASNSRGGGNSGNGHSVAESGQSGTNNRGDGPRSPPKEAQEEDPFLTQRKNSKNTSHVPCKFFRQGACQAGNACPFSHDIGAAAENVCKYFAKGNCKFGPKCANIHVLPDGRRVNYGKHGLTLGNPALAIGRQHHNPTAYNQTSTVSALTFSLNGEFNNPDFSYEDSSSNQQGGAGTPVQQTPNVNTEIPAIDVPYPTDAFSSPREEPGSARFGLGLSPIGTGFNVLDAPLPASFDSTGVSNAALFPSGPWPASVPSKFGMESPLPSYASPDPRGSEALKMLHTSAFGGDKYLSTSNVMIGGSPSANLLAVGEEQFGRRTLHMHSGRFTKPKALSSSVPKGPVTVDRDWDPEFAFLEEDYVPQNLQDLLTPAEKARRGSLRATDAEEPIGLSGSYKYGSPILSASPSRWGLPFQRQKEEEEAAAAAAAARASRVSAFGVVGSPLRNSSLASDMRTSALSAGLASSMGGKPLSGSFTNSFSGGGDGFSMLSHQLRQTRLNDDTSRLSGSPLGSSSFSGLPSLSVPSAPSGISGLIGLTGSPGPSGLKERHINIPTATTPTTRLTTTIDEEDPSMLFDMEEHEHDHQNPAAHKNEGNNGINNEHAAALDGKNEEKNIAGAGVPKPATTTAGFSYSAALKSKAAPAVPVVVKKSAAPSS</sequence>
<proteinExistence type="predicted"/>
<dbReference type="InterPro" id="IPR036855">
    <property type="entry name" value="Znf_CCCH_sf"/>
</dbReference>
<dbReference type="Pfam" id="PF00642">
    <property type="entry name" value="zf-CCCH"/>
    <property type="match status" value="2"/>
</dbReference>
<organism evidence="7 8">
    <name type="scientific">Ceratocystis lukuohia</name>
    <dbReference type="NCBI Taxonomy" id="2019550"/>
    <lineage>
        <taxon>Eukaryota</taxon>
        <taxon>Fungi</taxon>
        <taxon>Dikarya</taxon>
        <taxon>Ascomycota</taxon>
        <taxon>Pezizomycotina</taxon>
        <taxon>Sordariomycetes</taxon>
        <taxon>Hypocreomycetidae</taxon>
        <taxon>Microascales</taxon>
        <taxon>Ceratocystidaceae</taxon>
        <taxon>Ceratocystis</taxon>
    </lineage>
</organism>
<dbReference type="GeneID" id="98120057"/>
<keyword evidence="8" id="KW-1185">Reference proteome</keyword>
<dbReference type="PROSITE" id="PS50103">
    <property type="entry name" value="ZF_C3H1"/>
    <property type="match status" value="2"/>
</dbReference>
<feature type="region of interest" description="Disordered" evidence="5">
    <location>
        <begin position="635"/>
        <end position="677"/>
    </location>
</feature>
<evidence type="ECO:0000256" key="1">
    <source>
        <dbReference type="ARBA" id="ARBA00022723"/>
    </source>
</evidence>
<feature type="compositionally biased region" description="Low complexity" evidence="5">
    <location>
        <begin position="554"/>
        <end position="569"/>
    </location>
</feature>
<dbReference type="SMART" id="SM00356">
    <property type="entry name" value="ZnF_C3H1"/>
    <property type="match status" value="2"/>
</dbReference>
<keyword evidence="1 4" id="KW-0479">Metal-binding</keyword>
<dbReference type="Proteomes" id="UP001610728">
    <property type="component" value="Unassembled WGS sequence"/>
</dbReference>
<feature type="compositionally biased region" description="Polar residues" evidence="5">
    <location>
        <begin position="69"/>
        <end position="78"/>
    </location>
</feature>
<feature type="compositionally biased region" description="Basic and acidic residues" evidence="5">
    <location>
        <begin position="1"/>
        <end position="11"/>
    </location>
</feature>